<protein>
    <submittedName>
        <fullName evidence="5">Surface-anchored protein</fullName>
    </submittedName>
</protein>
<dbReference type="Proteomes" id="UP000228758">
    <property type="component" value="Unassembled WGS sequence"/>
</dbReference>
<keyword evidence="6" id="KW-1185">Reference proteome</keyword>
<keyword evidence="2" id="KW-1133">Transmembrane helix</keyword>
<dbReference type="InterPro" id="IPR006311">
    <property type="entry name" value="TAT_signal"/>
</dbReference>
<keyword evidence="3" id="KW-0732">Signal</keyword>
<name>A0A2M9CM80_9MICO</name>
<dbReference type="GO" id="GO:0005975">
    <property type="term" value="P:carbohydrate metabolic process"/>
    <property type="evidence" value="ECO:0007669"/>
    <property type="project" value="UniProtKB-ARBA"/>
</dbReference>
<dbReference type="InterPro" id="IPR032109">
    <property type="entry name" value="Big_3_5"/>
</dbReference>
<dbReference type="PROSITE" id="PS51318">
    <property type="entry name" value="TAT"/>
    <property type="match status" value="1"/>
</dbReference>
<evidence type="ECO:0000313" key="5">
    <source>
        <dbReference type="EMBL" id="PJJ73002.1"/>
    </source>
</evidence>
<dbReference type="OrthoDB" id="5380360at2"/>
<proteinExistence type="predicted"/>
<dbReference type="InterPro" id="IPR022435">
    <property type="entry name" value="Surface-anchored_actinobac"/>
</dbReference>
<dbReference type="InterPro" id="IPR013783">
    <property type="entry name" value="Ig-like_fold"/>
</dbReference>
<feature type="domain" description="Bacterial Ig-like" evidence="4">
    <location>
        <begin position="238"/>
        <end position="322"/>
    </location>
</feature>
<dbReference type="EMBL" id="PGFF01000001">
    <property type="protein sequence ID" value="PJJ73002.1"/>
    <property type="molecule type" value="Genomic_DNA"/>
</dbReference>
<dbReference type="Gene3D" id="2.60.40.10">
    <property type="entry name" value="Immunoglobulins"/>
    <property type="match status" value="1"/>
</dbReference>
<dbReference type="NCBIfam" id="NF038134">
    <property type="entry name" value="choice_anch_M"/>
    <property type="match status" value="1"/>
</dbReference>
<evidence type="ECO:0000256" key="1">
    <source>
        <dbReference type="SAM" id="MobiDB-lite"/>
    </source>
</evidence>
<evidence type="ECO:0000256" key="2">
    <source>
        <dbReference type="SAM" id="Phobius"/>
    </source>
</evidence>
<sequence>MITSTRRRRPAAFLTAAAVAAGALLLPALPAAAADGPAPQPREHRLLQDIHTDAISTFLENGQLSLGTKADVPEGNGTRFAADDVWFHVDHDARMTAPAGIEFVAPAGAEIWLAPMTQNPETIWPGFSTESVPNNAIDGNNTTFRLVDVEGPGKFELFTFGSFGQPNRLWSSTEDLKSFTVQRTHMHANWAFTAPGIYRITIEGLVTIGGIPSTSTATYTFVVGDAPVLAETSVALETSATDLVLGDPLTLDATVEPAAVDGFVEFRAGGSVIGHERVADGRASLTVPQLGVGVHAITAAFVPETLNLATASVSAPVQVTVTEEAGGDVFAIRGIAEAYAPGGLLTARVVGATLDQGEEFEWLIRPIGASHGGDPVTGTGTDASAGRLELPVDISHDGFELSVRLLSGDPVEQQTVWVPIEVTPAAQAVTAVLETATPTYLGDPSVLAIDGAPGEGESLQLVLSYGGLWYPTPDGVRVEGSRIVVDSPFAFTGEWAVQTVRDGVAVAQSAPIAVEVREREVLIAGVQGVYRDGATLRATGEVYPQRDDLYYVWQYMNLNTDPWTNRIVKEGSGAEALSVEMPLTVADDDGMLFLIAHVGDAAGPMVGQTNVPVLVSDADPDTQLFFFQGLSGHYHQGGAIDLVLAADPALAEGDTVAWDWRWPGQEWTTVPGASGLKHRLTAEQALDGVEVRATLAFAGGGEPIVAEPVTIHVDDHGAAPRQKLSITGLAEQYTAGDEVTLDATVTPASVIDRYDWFVQRAGESTPMLVEDQHDSTLTFAATEDLDGAAVFARLTLPDGTPYVESTPVSLNIVEAPPVETEITVSGLEESYTAGDALTLTAAQDPDTGEDHWHWFIRAAGSEEFVVIPGQATATLTRTVSEADDGAAIIARLYGHDHAVIGESEPVVLNVEPVDPGPGPGEPGPDAKPTGAPAPRTAADVDGYAEGGLALDSATVKQGQVLTVGLGEERAGEWTAAWLLSTPTLLGGDWAQADSAGALTVRIPEDAEVGAHRLAVFDAEGELVGWASLTVTAADGTVPTGTLAQTGGELRPELLVLPLLFGVIGTLLLLRRRASTR</sequence>
<comment type="caution">
    <text evidence="5">The sequence shown here is derived from an EMBL/GenBank/DDBJ whole genome shotgun (WGS) entry which is preliminary data.</text>
</comment>
<feature type="region of interest" description="Disordered" evidence="1">
    <location>
        <begin position="910"/>
        <end position="937"/>
    </location>
</feature>
<dbReference type="AlphaFoldDB" id="A0A2M9CM80"/>
<reference evidence="5 6" key="1">
    <citation type="submission" date="2017-11" db="EMBL/GenBank/DDBJ databases">
        <title>Genomic Encyclopedia of Archaeal and Bacterial Type Strains, Phase II (KMG-II): From Individual Species to Whole Genera.</title>
        <authorList>
            <person name="Goeker M."/>
        </authorList>
    </citation>
    <scope>NUCLEOTIDE SEQUENCE [LARGE SCALE GENOMIC DNA]</scope>
    <source>
        <strain evidence="5 6">DSM 27393</strain>
    </source>
</reference>
<evidence type="ECO:0000259" key="4">
    <source>
        <dbReference type="Pfam" id="PF16640"/>
    </source>
</evidence>
<feature type="transmembrane region" description="Helical" evidence="2">
    <location>
        <begin position="1053"/>
        <end position="1069"/>
    </location>
</feature>
<feature type="chain" id="PRO_5014663845" evidence="3">
    <location>
        <begin position="34"/>
        <end position="1076"/>
    </location>
</feature>
<dbReference type="RefSeq" id="WP_100365136.1">
    <property type="nucleotide sequence ID" value="NZ_PGFF01000001.1"/>
</dbReference>
<feature type="signal peptide" evidence="3">
    <location>
        <begin position="1"/>
        <end position="33"/>
    </location>
</feature>
<keyword evidence="2" id="KW-0472">Membrane</keyword>
<keyword evidence="2" id="KW-0812">Transmembrane</keyword>
<dbReference type="Pfam" id="PF16640">
    <property type="entry name" value="Big_3_5"/>
    <property type="match status" value="1"/>
</dbReference>
<accession>A0A2M9CM80</accession>
<evidence type="ECO:0000313" key="6">
    <source>
        <dbReference type="Proteomes" id="UP000228758"/>
    </source>
</evidence>
<gene>
    <name evidence="5" type="ORF">CLV46_2582</name>
</gene>
<dbReference type="NCBIfam" id="TIGR03769">
    <property type="entry name" value="P_ac_wall_RPT"/>
    <property type="match status" value="1"/>
</dbReference>
<evidence type="ECO:0000256" key="3">
    <source>
        <dbReference type="SAM" id="SignalP"/>
    </source>
</evidence>
<organism evidence="5 6">
    <name type="scientific">Diaminobutyricimonas aerilata</name>
    <dbReference type="NCBI Taxonomy" id="1162967"/>
    <lineage>
        <taxon>Bacteria</taxon>
        <taxon>Bacillati</taxon>
        <taxon>Actinomycetota</taxon>
        <taxon>Actinomycetes</taxon>
        <taxon>Micrococcales</taxon>
        <taxon>Microbacteriaceae</taxon>
        <taxon>Diaminobutyricimonas</taxon>
    </lineage>
</organism>